<evidence type="ECO:0000313" key="2">
    <source>
        <dbReference type="Proteomes" id="UP000834106"/>
    </source>
</evidence>
<gene>
    <name evidence="1" type="ORF">FPE_LOCUS6713</name>
</gene>
<sequence length="107" mass="12456">MDQFKKVVKLMYRALKKSLKSNDLHMSLWRRLAYLQAKWFGSYKRTINEIPGHKASNANEGISWKRSIGFVLVPTISYRCKEDFGSKVCERVENLASLNWPCNSMLP</sequence>
<organism evidence="1 2">
    <name type="scientific">Fraxinus pennsylvanica</name>
    <dbReference type="NCBI Taxonomy" id="56036"/>
    <lineage>
        <taxon>Eukaryota</taxon>
        <taxon>Viridiplantae</taxon>
        <taxon>Streptophyta</taxon>
        <taxon>Embryophyta</taxon>
        <taxon>Tracheophyta</taxon>
        <taxon>Spermatophyta</taxon>
        <taxon>Magnoliopsida</taxon>
        <taxon>eudicotyledons</taxon>
        <taxon>Gunneridae</taxon>
        <taxon>Pentapetalae</taxon>
        <taxon>asterids</taxon>
        <taxon>lamiids</taxon>
        <taxon>Lamiales</taxon>
        <taxon>Oleaceae</taxon>
        <taxon>Oleeae</taxon>
        <taxon>Fraxinus</taxon>
    </lineage>
</organism>
<reference evidence="1" key="1">
    <citation type="submission" date="2023-05" db="EMBL/GenBank/DDBJ databases">
        <authorList>
            <person name="Huff M."/>
        </authorList>
    </citation>
    <scope>NUCLEOTIDE SEQUENCE</scope>
</reference>
<dbReference type="PANTHER" id="PTHR31579:SF42">
    <property type="entry name" value="DUF506 FAMILY PROTEIN (DUF506)"/>
    <property type="match status" value="1"/>
</dbReference>
<dbReference type="Pfam" id="PF04720">
    <property type="entry name" value="PDDEXK_6"/>
    <property type="match status" value="1"/>
</dbReference>
<accession>A0AAD2DP49</accession>
<dbReference type="Proteomes" id="UP000834106">
    <property type="component" value="Chromosome 4"/>
</dbReference>
<dbReference type="InterPro" id="IPR006502">
    <property type="entry name" value="PDDEXK-like"/>
</dbReference>
<dbReference type="AlphaFoldDB" id="A0AAD2DP49"/>
<keyword evidence="2" id="KW-1185">Reference proteome</keyword>
<dbReference type="EMBL" id="OU503039">
    <property type="protein sequence ID" value="CAI9759283.1"/>
    <property type="molecule type" value="Genomic_DNA"/>
</dbReference>
<protein>
    <submittedName>
        <fullName evidence="1">Uncharacterized protein</fullName>
    </submittedName>
</protein>
<name>A0AAD2DP49_9LAMI</name>
<evidence type="ECO:0000313" key="1">
    <source>
        <dbReference type="EMBL" id="CAI9759283.1"/>
    </source>
</evidence>
<dbReference type="PANTHER" id="PTHR31579">
    <property type="entry name" value="OS03G0796600 PROTEIN"/>
    <property type="match status" value="1"/>
</dbReference>
<proteinExistence type="predicted"/>